<evidence type="ECO:0000259" key="7">
    <source>
        <dbReference type="Pfam" id="PF00206"/>
    </source>
</evidence>
<dbReference type="InterPro" id="IPR024083">
    <property type="entry name" value="Fumarase/histidase_N"/>
</dbReference>
<dbReference type="Proteomes" id="UP000325255">
    <property type="component" value="Unassembled WGS sequence"/>
</dbReference>
<dbReference type="Pfam" id="PF00206">
    <property type="entry name" value="Lyase_1"/>
    <property type="match status" value="1"/>
</dbReference>
<reference evidence="9 10" key="1">
    <citation type="submission" date="2019-09" db="EMBL/GenBank/DDBJ databases">
        <title>Genome sequence of Rhodovastum atsumiense, a diverse member of the Acetobacteraceae family of non-sulfur purple photosynthetic bacteria.</title>
        <authorList>
            <person name="Meyer T."/>
            <person name="Kyndt J."/>
        </authorList>
    </citation>
    <scope>NUCLEOTIDE SEQUENCE [LARGE SCALE GENOMIC DNA]</scope>
    <source>
        <strain evidence="9 10">DSM 21279</strain>
    </source>
</reference>
<dbReference type="RefSeq" id="WP_150039046.1">
    <property type="nucleotide sequence ID" value="NZ_OW485601.1"/>
</dbReference>
<dbReference type="EMBL" id="VWPK01000003">
    <property type="protein sequence ID" value="KAA5614107.1"/>
    <property type="molecule type" value="Genomic_DNA"/>
</dbReference>
<feature type="domain" description="Fumarate lyase N-terminal" evidence="7">
    <location>
        <begin position="40"/>
        <end position="302"/>
    </location>
</feature>
<evidence type="ECO:0000256" key="1">
    <source>
        <dbReference type="ARBA" id="ARBA00000985"/>
    </source>
</evidence>
<dbReference type="Gene3D" id="1.20.200.10">
    <property type="entry name" value="Fumarase/aspartase (Central domain)"/>
    <property type="match status" value="1"/>
</dbReference>
<evidence type="ECO:0000259" key="8">
    <source>
        <dbReference type="Pfam" id="PF14698"/>
    </source>
</evidence>
<sequence>MTIDDTSRFPAPAYRDAVLAPLFDETRRHYAGLLERVNRAHAVMLAEQGLLTEAEAGKLLDALAALRRDIDLDQVTYTGAFEDLFFLIEHLLGERVGRDLAGRLHTGRSRNDMDVTIFKMALKARLRGLIGEVADLAAALLDIAARERATLVVAYTHGQPAQPTTFGHYLAAFAEILLRDLGRLLHAHGDVDLCSMGAAAITTTGFPLSRPRMAELLGFTTFQDNSYGCIAAADYLAGAYAAMKVLFLNVGRFVQDLNSWTSFEVGQLYVPNAFVQVSSIMPQKRNPVPVEHMRLLASHAVGQCDVVMGTLHNTPFTDMNDAEGPTQSAGYQAFATAGRLLPLLTAFVQAVRVREDRARAIIDAACLCMTELADSLARAEGLSFRQAHEVASRLSRQLIETGTGLSGLDAASFAALFTEVVGRPPRLEAEALHRFASPEHFVAVRTLPGGPGEAALTVSLQGLNTRLGDVRDRLAALAQAEDAAMSRLDAAVARLVAIAAER</sequence>
<dbReference type="PANTHER" id="PTHR43814:SF1">
    <property type="entry name" value="ARGININOSUCCINATE LYASE"/>
    <property type="match status" value="1"/>
</dbReference>
<feature type="domain" description="Argininosuccinate lyase C-terminal" evidence="8">
    <location>
        <begin position="370"/>
        <end position="443"/>
    </location>
</feature>
<organism evidence="9 10">
    <name type="scientific">Rhodovastum atsumiense</name>
    <dbReference type="NCBI Taxonomy" id="504468"/>
    <lineage>
        <taxon>Bacteria</taxon>
        <taxon>Pseudomonadati</taxon>
        <taxon>Pseudomonadota</taxon>
        <taxon>Alphaproteobacteria</taxon>
        <taxon>Acetobacterales</taxon>
        <taxon>Acetobacteraceae</taxon>
        <taxon>Rhodovastum</taxon>
    </lineage>
</organism>
<dbReference type="InterPro" id="IPR009049">
    <property type="entry name" value="Argininosuccinate_lyase"/>
</dbReference>
<dbReference type="CDD" id="cd01359">
    <property type="entry name" value="Argininosuccinate_lyase"/>
    <property type="match status" value="1"/>
</dbReference>
<keyword evidence="4" id="KW-0028">Amino-acid biosynthesis</keyword>
<dbReference type="InterPro" id="IPR000362">
    <property type="entry name" value="Fumarate_lyase_fam"/>
</dbReference>
<dbReference type="Gene3D" id="1.10.275.10">
    <property type="entry name" value="Fumarase/aspartase (N-terminal domain)"/>
    <property type="match status" value="1"/>
</dbReference>
<dbReference type="GO" id="GO:0005829">
    <property type="term" value="C:cytosol"/>
    <property type="evidence" value="ECO:0007669"/>
    <property type="project" value="TreeGrafter"/>
</dbReference>
<comment type="catalytic activity">
    <reaction evidence="1">
        <text>2-(N(omega)-L-arginino)succinate = fumarate + L-arginine</text>
        <dbReference type="Rhea" id="RHEA:24020"/>
        <dbReference type="ChEBI" id="CHEBI:29806"/>
        <dbReference type="ChEBI" id="CHEBI:32682"/>
        <dbReference type="ChEBI" id="CHEBI:57472"/>
        <dbReference type="EC" id="4.3.2.1"/>
    </reaction>
</comment>
<dbReference type="PANTHER" id="PTHR43814">
    <property type="entry name" value="ARGININOSUCCINATE LYASE"/>
    <property type="match status" value="1"/>
</dbReference>
<accession>A0A5M6J1Z7</accession>
<dbReference type="InterPro" id="IPR008948">
    <property type="entry name" value="L-Aspartase-like"/>
</dbReference>
<dbReference type="InterPro" id="IPR022761">
    <property type="entry name" value="Fumarate_lyase_N"/>
</dbReference>
<proteinExistence type="predicted"/>
<evidence type="ECO:0000256" key="6">
    <source>
        <dbReference type="NCBIfam" id="TIGR00838"/>
    </source>
</evidence>
<dbReference type="GO" id="GO:0004056">
    <property type="term" value="F:argininosuccinate lyase activity"/>
    <property type="evidence" value="ECO:0007669"/>
    <property type="project" value="UniProtKB-UniRule"/>
</dbReference>
<comment type="pathway">
    <text evidence="2">Amino-acid biosynthesis; L-arginine biosynthesis; L-arginine from L-ornithine and carbamoyl phosphate: step 3/3.</text>
</comment>
<dbReference type="InterPro" id="IPR029419">
    <property type="entry name" value="Arg_succ_lyase_C"/>
</dbReference>
<name>A0A5M6J1Z7_9PROT</name>
<comment type="caution">
    <text evidence="9">The sequence shown here is derived from an EMBL/GenBank/DDBJ whole genome shotgun (WGS) entry which is preliminary data.</text>
</comment>
<dbReference type="PRINTS" id="PR00149">
    <property type="entry name" value="FUMRATELYASE"/>
</dbReference>
<evidence type="ECO:0000256" key="4">
    <source>
        <dbReference type="ARBA" id="ARBA00022571"/>
    </source>
</evidence>
<keyword evidence="5 9" id="KW-0456">Lyase</keyword>
<dbReference type="OrthoDB" id="9769623at2"/>
<dbReference type="NCBIfam" id="TIGR00838">
    <property type="entry name" value="argH"/>
    <property type="match status" value="1"/>
</dbReference>
<dbReference type="UniPathway" id="UPA00068">
    <property type="reaction ID" value="UER00114"/>
</dbReference>
<evidence type="ECO:0000313" key="10">
    <source>
        <dbReference type="Proteomes" id="UP000325255"/>
    </source>
</evidence>
<keyword evidence="4" id="KW-0055">Arginine biosynthesis</keyword>
<dbReference type="Pfam" id="PF14698">
    <property type="entry name" value="ASL_C2"/>
    <property type="match status" value="1"/>
</dbReference>
<dbReference type="SUPFAM" id="SSF48557">
    <property type="entry name" value="L-aspartase-like"/>
    <property type="match status" value="1"/>
</dbReference>
<dbReference type="GO" id="GO:0042450">
    <property type="term" value="P:L-arginine biosynthetic process via ornithine"/>
    <property type="evidence" value="ECO:0007669"/>
    <property type="project" value="UniProtKB-UniRule"/>
</dbReference>
<keyword evidence="10" id="KW-1185">Reference proteome</keyword>
<evidence type="ECO:0000256" key="5">
    <source>
        <dbReference type="ARBA" id="ARBA00023239"/>
    </source>
</evidence>
<dbReference type="AlphaFoldDB" id="A0A5M6J1Z7"/>
<dbReference type="PRINTS" id="PR00145">
    <property type="entry name" value="ARGSUCLYASE"/>
</dbReference>
<protein>
    <recommendedName>
        <fullName evidence="3 6">Argininosuccinate lyase</fullName>
        <ecNumber evidence="3 6">4.3.2.1</ecNumber>
    </recommendedName>
</protein>
<dbReference type="Gene3D" id="1.10.40.30">
    <property type="entry name" value="Fumarase/aspartase (C-terminal domain)"/>
    <property type="match status" value="1"/>
</dbReference>
<evidence type="ECO:0000256" key="2">
    <source>
        <dbReference type="ARBA" id="ARBA00004941"/>
    </source>
</evidence>
<evidence type="ECO:0000313" key="9">
    <source>
        <dbReference type="EMBL" id="KAA5614107.1"/>
    </source>
</evidence>
<dbReference type="EC" id="4.3.2.1" evidence="3 6"/>
<evidence type="ECO:0000256" key="3">
    <source>
        <dbReference type="ARBA" id="ARBA00012338"/>
    </source>
</evidence>
<gene>
    <name evidence="9" type="primary">argH</name>
    <name evidence="9" type="ORF">F1189_02585</name>
</gene>